<evidence type="ECO:0000313" key="4">
    <source>
        <dbReference type="Proteomes" id="UP001150217"/>
    </source>
</evidence>
<reference evidence="3" key="1">
    <citation type="submission" date="2022-08" db="EMBL/GenBank/DDBJ databases">
        <title>A Global Phylogenomic Analysis of the Shiitake Genus Lentinula.</title>
        <authorList>
            <consortium name="DOE Joint Genome Institute"/>
            <person name="Sierra-Patev S."/>
            <person name="Min B."/>
            <person name="Naranjo-Ortiz M."/>
            <person name="Looney B."/>
            <person name="Konkel Z."/>
            <person name="Slot J.C."/>
            <person name="Sakamoto Y."/>
            <person name="Steenwyk J.L."/>
            <person name="Rokas A."/>
            <person name="Carro J."/>
            <person name="Camarero S."/>
            <person name="Ferreira P."/>
            <person name="Molpeceres G."/>
            <person name="Ruiz-Duenas F.J."/>
            <person name="Serrano A."/>
            <person name="Henrissat B."/>
            <person name="Drula E."/>
            <person name="Hughes K.W."/>
            <person name="Mata J.L."/>
            <person name="Ishikawa N.K."/>
            <person name="Vargas-Isla R."/>
            <person name="Ushijima S."/>
            <person name="Smith C.A."/>
            <person name="Ahrendt S."/>
            <person name="Andreopoulos W."/>
            <person name="He G."/>
            <person name="Labutti K."/>
            <person name="Lipzen A."/>
            <person name="Ng V."/>
            <person name="Riley R."/>
            <person name="Sandor L."/>
            <person name="Barry K."/>
            <person name="Martinez A.T."/>
            <person name="Xiao Y."/>
            <person name="Gibbons J.G."/>
            <person name="Terashima K."/>
            <person name="Grigoriev I.V."/>
            <person name="Hibbett D.S."/>
        </authorList>
    </citation>
    <scope>NUCLEOTIDE SEQUENCE</scope>
    <source>
        <strain evidence="3">RHP3577 ss4</strain>
    </source>
</reference>
<protein>
    <recommendedName>
        <fullName evidence="2">F-box domain-containing protein</fullName>
    </recommendedName>
</protein>
<accession>A0ABQ8VG43</accession>
<evidence type="ECO:0000313" key="3">
    <source>
        <dbReference type="EMBL" id="KAJ4488679.1"/>
    </source>
</evidence>
<dbReference type="InterPro" id="IPR036047">
    <property type="entry name" value="F-box-like_dom_sf"/>
</dbReference>
<organism evidence="3 4">
    <name type="scientific">Lentinula lateritia</name>
    <dbReference type="NCBI Taxonomy" id="40482"/>
    <lineage>
        <taxon>Eukaryota</taxon>
        <taxon>Fungi</taxon>
        <taxon>Dikarya</taxon>
        <taxon>Basidiomycota</taxon>
        <taxon>Agaricomycotina</taxon>
        <taxon>Agaricomycetes</taxon>
        <taxon>Agaricomycetidae</taxon>
        <taxon>Agaricales</taxon>
        <taxon>Marasmiineae</taxon>
        <taxon>Omphalotaceae</taxon>
        <taxon>Lentinula</taxon>
    </lineage>
</organism>
<sequence>MSVPAVTAHTVEPVSSASHMGSPLDTGVEEIAVALTQIEAALLDTTTEINRETQCADEVPTRTSRASFCHLPSEILLTIFKHACQVGENWEALSFSLVCKQWRALMLVDPDLWSHITLTVRDLFPNPTPSSSVSTLLRMAKLTSLYLERSVDCMLSVTIRMPTRFRGLNANWQSYVSVGAINYLQSNSRRIKHLRLRVDHGLLHAFAYVDPCLAEIDSGHNQPCSDTISLPHLVSLSLEYVSRHCFYFPFQHIPRLRHLTLGSEGFCFFPKSSSEPSPALTFPKLRSLVVSEASSFQQLCRTMTLINVLPHIKQLVLTQMPRLGDLPTSRQQAIFPVISKLKIANSSDFFLSTFCRVFQFSALEAFELIYDVAGQSSSSSRISWTNLVCDIVYFIRRCPMIRSVTVRNAREHCYPSAMLVREITVEPRISPNVCIVGFPRLEIEGELTAASAMMEFLQRSDVQTGSFPNR</sequence>
<dbReference type="Proteomes" id="UP001150217">
    <property type="component" value="Unassembled WGS sequence"/>
</dbReference>
<dbReference type="SUPFAM" id="SSF81383">
    <property type="entry name" value="F-box domain"/>
    <property type="match status" value="1"/>
</dbReference>
<evidence type="ECO:0000256" key="1">
    <source>
        <dbReference type="SAM" id="MobiDB-lite"/>
    </source>
</evidence>
<dbReference type="Gene3D" id="1.20.1280.50">
    <property type="match status" value="1"/>
</dbReference>
<dbReference type="InterPro" id="IPR001810">
    <property type="entry name" value="F-box_dom"/>
</dbReference>
<comment type="caution">
    <text evidence="3">The sequence shown here is derived from an EMBL/GenBank/DDBJ whole genome shotgun (WGS) entry which is preliminary data.</text>
</comment>
<feature type="region of interest" description="Disordered" evidence="1">
    <location>
        <begin position="1"/>
        <end position="22"/>
    </location>
</feature>
<dbReference type="Pfam" id="PF12937">
    <property type="entry name" value="F-box-like"/>
    <property type="match status" value="1"/>
</dbReference>
<evidence type="ECO:0000259" key="2">
    <source>
        <dbReference type="Pfam" id="PF12937"/>
    </source>
</evidence>
<proteinExistence type="predicted"/>
<keyword evidence="4" id="KW-1185">Reference proteome</keyword>
<gene>
    <name evidence="3" type="ORF">C8R41DRAFT_836574</name>
</gene>
<dbReference type="InterPro" id="IPR032675">
    <property type="entry name" value="LRR_dom_sf"/>
</dbReference>
<dbReference type="Gene3D" id="3.80.10.10">
    <property type="entry name" value="Ribonuclease Inhibitor"/>
    <property type="match status" value="1"/>
</dbReference>
<feature type="domain" description="F-box" evidence="2">
    <location>
        <begin position="68"/>
        <end position="118"/>
    </location>
</feature>
<name>A0ABQ8VG43_9AGAR</name>
<dbReference type="SUPFAM" id="SSF52058">
    <property type="entry name" value="L domain-like"/>
    <property type="match status" value="1"/>
</dbReference>
<dbReference type="EMBL" id="JANVFT010000046">
    <property type="protein sequence ID" value="KAJ4488679.1"/>
    <property type="molecule type" value="Genomic_DNA"/>
</dbReference>